<feature type="transmembrane region" description="Helical" evidence="2">
    <location>
        <begin position="482"/>
        <end position="505"/>
    </location>
</feature>
<feature type="region of interest" description="Disordered" evidence="1">
    <location>
        <begin position="215"/>
        <end position="244"/>
    </location>
</feature>
<dbReference type="EMBL" id="JAIHNG010000064">
    <property type="protein sequence ID" value="KAI5962915.1"/>
    <property type="molecule type" value="Genomic_DNA"/>
</dbReference>
<proteinExistence type="predicted"/>
<feature type="region of interest" description="Disordered" evidence="1">
    <location>
        <begin position="417"/>
        <end position="468"/>
    </location>
</feature>
<gene>
    <name evidence="3" type="ORF">KGF57_001355</name>
</gene>
<protein>
    <recommendedName>
        <fullName evidence="5">N-glycosylation protein EOS1</fullName>
    </recommendedName>
</protein>
<dbReference type="Pfam" id="PF12326">
    <property type="entry name" value="EOS1"/>
    <property type="match status" value="1"/>
</dbReference>
<feature type="region of interest" description="Disordered" evidence="1">
    <location>
        <begin position="135"/>
        <end position="154"/>
    </location>
</feature>
<name>A0AAD5BHR2_9ASCO</name>
<dbReference type="PRINTS" id="PR02070">
    <property type="entry name" value="NGLYCOSEOS1"/>
</dbReference>
<feature type="compositionally biased region" description="Acidic residues" evidence="1">
    <location>
        <begin position="22"/>
        <end position="32"/>
    </location>
</feature>
<keyword evidence="4" id="KW-1185">Reference proteome</keyword>
<evidence type="ECO:0000256" key="1">
    <source>
        <dbReference type="SAM" id="MobiDB-lite"/>
    </source>
</evidence>
<reference evidence="3 4" key="1">
    <citation type="journal article" date="2022" name="DNA Res.">
        <title>Genome analysis of five recently described species of the CUG-Ser clade uncovers Candida theae as a new hybrid lineage with pathogenic potential in the Candida parapsilosis species complex.</title>
        <authorList>
            <person name="Mixao V."/>
            <person name="Del Olmo V."/>
            <person name="Hegedusova E."/>
            <person name="Saus E."/>
            <person name="Pryszcz L."/>
            <person name="Cillingova A."/>
            <person name="Nosek J."/>
            <person name="Gabaldon T."/>
        </authorList>
    </citation>
    <scope>NUCLEOTIDE SEQUENCE [LARGE SCALE GENOMIC DNA]</scope>
    <source>
        <strain evidence="3 4">CBS 12239</strain>
    </source>
</reference>
<dbReference type="RefSeq" id="XP_051610168.1">
    <property type="nucleotide sequence ID" value="XM_051750551.1"/>
</dbReference>
<dbReference type="GO" id="GO:0034599">
    <property type="term" value="P:cellular response to oxidative stress"/>
    <property type="evidence" value="ECO:0007669"/>
    <property type="project" value="InterPro"/>
</dbReference>
<comment type="caution">
    <text evidence="3">The sequence shown here is derived from an EMBL/GenBank/DDBJ whole genome shotgun (WGS) entry which is preliminary data.</text>
</comment>
<feature type="transmembrane region" description="Helical" evidence="2">
    <location>
        <begin position="316"/>
        <end position="337"/>
    </location>
</feature>
<dbReference type="Proteomes" id="UP001204833">
    <property type="component" value="Unassembled WGS sequence"/>
</dbReference>
<keyword evidence="2" id="KW-0472">Membrane</keyword>
<keyword evidence="2" id="KW-0812">Transmembrane</keyword>
<dbReference type="InterPro" id="IPR021100">
    <property type="entry name" value="N-glycosylation_EOS1"/>
</dbReference>
<feature type="region of interest" description="Disordered" evidence="1">
    <location>
        <begin position="18"/>
        <end position="93"/>
    </location>
</feature>
<evidence type="ECO:0000313" key="4">
    <source>
        <dbReference type="Proteomes" id="UP001204833"/>
    </source>
</evidence>
<feature type="compositionally biased region" description="Low complexity" evidence="1">
    <location>
        <begin position="35"/>
        <end position="93"/>
    </location>
</feature>
<accession>A0AAD5BHR2</accession>
<dbReference type="AlphaFoldDB" id="A0AAD5BHR2"/>
<dbReference type="PANTHER" id="PTHR28147">
    <property type="entry name" value="N-GLYCOSYLATION PROTEIN EOS1"/>
    <property type="match status" value="1"/>
</dbReference>
<feature type="compositionally biased region" description="Polar residues" evidence="1">
    <location>
        <begin position="140"/>
        <end position="153"/>
    </location>
</feature>
<organism evidence="3 4">
    <name type="scientific">Candida theae</name>
    <dbReference type="NCBI Taxonomy" id="1198502"/>
    <lineage>
        <taxon>Eukaryota</taxon>
        <taxon>Fungi</taxon>
        <taxon>Dikarya</taxon>
        <taxon>Ascomycota</taxon>
        <taxon>Saccharomycotina</taxon>
        <taxon>Pichiomycetes</taxon>
        <taxon>Debaryomycetaceae</taxon>
        <taxon>Candida/Lodderomyces clade</taxon>
        <taxon>Candida</taxon>
    </lineage>
</organism>
<feature type="compositionally biased region" description="Low complexity" evidence="1">
    <location>
        <begin position="441"/>
        <end position="459"/>
    </location>
</feature>
<evidence type="ECO:0000256" key="2">
    <source>
        <dbReference type="SAM" id="Phobius"/>
    </source>
</evidence>
<sequence>MIISSSLRARFGNTLESHQIDDDYSDPTDDEVVNSSPLPQPQLQSSTPSHASTSTIPQQQQQQQQQQSQSQSQSQQSQQWSHSTRTSSSALTSLNCDSSTHGFNSAPSCLPHQTSYTSLSQNDAYLNELQFDPEEPVPTYETSQLMHQNNRAQPTEIEPVQRVSIDGQYTARELPRGLASHLYTPIPSLPIPRTSSMFFSDSVESSVSTTPILLQQSSQQSQLQGNSHSPHHTLSSNTSSSTSTQFRNKFKQTSIKKLGLKFLNARQHFLLASCRDISLIPPLFGLYQSWTRIYQDNDPMNATSYKITTARGLEHFLTGVWCIVAAYLSYSILDSLLVRWIITYSTSAAIVRVLSMSTIMIFCELYMVSTFSADGYKYGLHIWILISCLLTFTYIVQNFVTSNLQLEHHNNVKLHEPVRGSGGGAGGGGAGGGNGENEVDNSATSSTPTTSSRTENSNTAGRTNIKHHGQMRMKKPRRFFDFYNIVVFAVVPVGLASFVTMIGLLRSLLILRIDVDQVMKNVG</sequence>
<keyword evidence="2" id="KW-1133">Transmembrane helix</keyword>
<evidence type="ECO:0000313" key="3">
    <source>
        <dbReference type="EMBL" id="KAI5962915.1"/>
    </source>
</evidence>
<feature type="compositionally biased region" description="Gly residues" evidence="1">
    <location>
        <begin position="420"/>
        <end position="435"/>
    </location>
</feature>
<dbReference type="GO" id="GO:0006487">
    <property type="term" value="P:protein N-linked glycosylation"/>
    <property type="evidence" value="ECO:0007669"/>
    <property type="project" value="TreeGrafter"/>
</dbReference>
<feature type="transmembrane region" description="Helical" evidence="2">
    <location>
        <begin position="380"/>
        <end position="400"/>
    </location>
</feature>
<dbReference type="PANTHER" id="PTHR28147:SF1">
    <property type="entry name" value="N-GLYCOSYLATION PROTEIN EOS1"/>
    <property type="match status" value="1"/>
</dbReference>
<evidence type="ECO:0008006" key="5">
    <source>
        <dbReference type="Google" id="ProtNLM"/>
    </source>
</evidence>
<dbReference type="GO" id="GO:0005789">
    <property type="term" value="C:endoplasmic reticulum membrane"/>
    <property type="evidence" value="ECO:0007669"/>
    <property type="project" value="InterPro"/>
</dbReference>
<feature type="transmembrane region" description="Helical" evidence="2">
    <location>
        <begin position="349"/>
        <end position="368"/>
    </location>
</feature>
<dbReference type="GeneID" id="76149414"/>